<dbReference type="Pfam" id="PF09643">
    <property type="entry name" value="YopX"/>
    <property type="match status" value="1"/>
</dbReference>
<dbReference type="EMBL" id="BK032537">
    <property type="protein sequence ID" value="DAF46409.1"/>
    <property type="molecule type" value="Genomic_DNA"/>
</dbReference>
<dbReference type="NCBIfam" id="TIGR01671">
    <property type="entry name" value="phage_TIGR01671"/>
    <property type="match status" value="1"/>
</dbReference>
<organism evidence="2">
    <name type="scientific">Siphoviridae sp. ctkTz2</name>
    <dbReference type="NCBI Taxonomy" id="2827923"/>
    <lineage>
        <taxon>Viruses</taxon>
        <taxon>Duplodnaviria</taxon>
        <taxon>Heunggongvirae</taxon>
        <taxon>Uroviricota</taxon>
        <taxon>Caudoviricetes</taxon>
    </lineage>
</organism>
<evidence type="ECO:0000259" key="1">
    <source>
        <dbReference type="Pfam" id="PF09643"/>
    </source>
</evidence>
<feature type="domain" description="YopX protein" evidence="1">
    <location>
        <begin position="5"/>
        <end position="128"/>
    </location>
</feature>
<dbReference type="Gene3D" id="2.30.30.290">
    <property type="entry name" value="YopX-like domains"/>
    <property type="match status" value="1"/>
</dbReference>
<accession>A0A8S5S637</accession>
<dbReference type="InterPro" id="IPR019096">
    <property type="entry name" value="YopX_protein"/>
</dbReference>
<name>A0A8S5S637_9CAUD</name>
<dbReference type="InterPro" id="IPR010024">
    <property type="entry name" value="CHP16711"/>
</dbReference>
<sequence>MREIKFRAWLKEKKEMIDNARPDFFCKQLHYLCDNSAGGQDVLGVSTEDIELMQYTGLKDKNNKEIYEGDIVKLRANHGIGVIKYSDEWGAFVVEYIKPRPLAVLGMNYYKEDIEVLGNIYQNPELLKENNN</sequence>
<evidence type="ECO:0000313" key="2">
    <source>
        <dbReference type="EMBL" id="DAF46409.1"/>
    </source>
</evidence>
<proteinExistence type="predicted"/>
<dbReference type="InterPro" id="IPR023385">
    <property type="entry name" value="YopX-like_C"/>
</dbReference>
<reference evidence="2" key="1">
    <citation type="journal article" date="2021" name="Proc. Natl. Acad. Sci. U.S.A.">
        <title>A Catalog of Tens of Thousands of Viruses from Human Metagenomes Reveals Hidden Associations with Chronic Diseases.</title>
        <authorList>
            <person name="Tisza M.J."/>
            <person name="Buck C.B."/>
        </authorList>
    </citation>
    <scope>NUCLEOTIDE SEQUENCE</scope>
    <source>
        <strain evidence="2">CtkTz2</strain>
    </source>
</reference>
<dbReference type="SUPFAM" id="SSF159006">
    <property type="entry name" value="YopX-like"/>
    <property type="match status" value="1"/>
</dbReference>
<protein>
    <submittedName>
        <fullName evidence="2">YopX protein</fullName>
    </submittedName>
</protein>